<name>A0A6I2TUB1_9BACT</name>
<evidence type="ECO:0000313" key="2">
    <source>
        <dbReference type="EMBL" id="MST76392.1"/>
    </source>
</evidence>
<dbReference type="AlphaFoldDB" id="A0A6I2TUB1"/>
<dbReference type="Pfam" id="PF12770">
    <property type="entry name" value="CHAT"/>
    <property type="match status" value="1"/>
</dbReference>
<reference evidence="2 3" key="1">
    <citation type="submission" date="2019-08" db="EMBL/GenBank/DDBJ databases">
        <title>In-depth cultivation of the pig gut microbiome towards novel bacterial diversity and tailored functional studies.</title>
        <authorList>
            <person name="Wylensek D."/>
            <person name="Hitch T.C.A."/>
            <person name="Clavel T."/>
        </authorList>
    </citation>
    <scope>NUCLEOTIDE SEQUENCE [LARGE SCALE GENOMIC DNA]</scope>
    <source>
        <strain evidence="2 3">LKV-178-WT-2C</strain>
    </source>
</reference>
<dbReference type="PANTHER" id="PTHR10098:SF108">
    <property type="entry name" value="TETRATRICOPEPTIDE REPEAT PROTEIN 28"/>
    <property type="match status" value="1"/>
</dbReference>
<dbReference type="RefSeq" id="WP_154480165.1">
    <property type="nucleotide sequence ID" value="NZ_VUNF01000002.1"/>
</dbReference>
<proteinExistence type="predicted"/>
<dbReference type="Proteomes" id="UP000450161">
    <property type="component" value="Unassembled WGS sequence"/>
</dbReference>
<sequence length="334" mass="37127">MQLLWEPLKTNIPAGTTIYYVPSLLLFQMSLESLSLADGSLLGSRYHFVRLSSARELVKMKSKSSDSKDNIAILYGGLQYDLDDSAMVEEAKKYDLSNLLALRGEIARGEIARGEIARGDSVFHDLQGTKEEILKIEDLLKRNKWQVSSYMGKNGTEESFLNMHGKSPKLLHLATHGFYYTPNRAENVDYLKGYTDAMSLSGLVLSGGNAAWLGKPLPKGVLGGILSANDIARLDLSNTDMVVLSACQTGQGKATSEGLYGLQRAFKKAGVGTIVMSLWSVSDKITSEFMTTFYERLADTHNAWNKRKAFEEAKEIIRQRHPDPFHWAAFVMLD</sequence>
<dbReference type="InterPro" id="IPR024983">
    <property type="entry name" value="CHAT_dom"/>
</dbReference>
<evidence type="ECO:0000313" key="3">
    <source>
        <dbReference type="Proteomes" id="UP000450161"/>
    </source>
</evidence>
<feature type="domain" description="CHAT" evidence="1">
    <location>
        <begin position="2"/>
        <end position="332"/>
    </location>
</feature>
<gene>
    <name evidence="2" type="ORF">FYJ72_01485</name>
</gene>
<protein>
    <submittedName>
        <fullName evidence="2">CHAT domain-containing protein</fullName>
    </submittedName>
</protein>
<organism evidence="2 3">
    <name type="scientific">Segatella copri</name>
    <dbReference type="NCBI Taxonomy" id="165179"/>
    <lineage>
        <taxon>Bacteria</taxon>
        <taxon>Pseudomonadati</taxon>
        <taxon>Bacteroidota</taxon>
        <taxon>Bacteroidia</taxon>
        <taxon>Bacteroidales</taxon>
        <taxon>Prevotellaceae</taxon>
        <taxon>Segatella</taxon>
    </lineage>
</organism>
<evidence type="ECO:0000259" key="1">
    <source>
        <dbReference type="Pfam" id="PF12770"/>
    </source>
</evidence>
<dbReference type="EMBL" id="VUNF01000002">
    <property type="protein sequence ID" value="MST76392.1"/>
    <property type="molecule type" value="Genomic_DNA"/>
</dbReference>
<accession>A0A6I2TUB1</accession>
<dbReference type="PANTHER" id="PTHR10098">
    <property type="entry name" value="RAPSYN-RELATED"/>
    <property type="match status" value="1"/>
</dbReference>
<comment type="caution">
    <text evidence="2">The sequence shown here is derived from an EMBL/GenBank/DDBJ whole genome shotgun (WGS) entry which is preliminary data.</text>
</comment>